<organism evidence="1 2">
    <name type="scientific">Seonamhaeicola algicola</name>
    <dbReference type="NCBI Taxonomy" id="1719036"/>
    <lineage>
        <taxon>Bacteria</taxon>
        <taxon>Pseudomonadati</taxon>
        <taxon>Bacteroidota</taxon>
        <taxon>Flavobacteriia</taxon>
        <taxon>Flavobacteriales</taxon>
        <taxon>Flavobacteriaceae</taxon>
    </lineage>
</organism>
<sequence length="281" mass="31832">MQQYIKSAIILVCIILTSCEDVIDVTVPTSAPRLVIEASLDWQKGTTGNNQTVKLSTSTPYFENTTNSAVTNATVTVTNENTGNVYNFVNENNGNYTINNFQPIIGNTYSLEIIYNNEIYTATEKMISVSPIKRVEQSLEGGFDDDVLDVSIFWDDPVDEENYYLLVFYEQGDIVATFEDFPDEFVNGNELDEFFEKERDDDDEFEEFNPGDVVEISLYGVSKQFDYYASLLIEQYDSAGDPFSTIPGKLKGNCVNITNPDNVPFGYFRLSEFDKVVYTFQ</sequence>
<protein>
    <submittedName>
        <fullName evidence="1">DUF4249 domain-containing protein</fullName>
    </submittedName>
</protein>
<comment type="caution">
    <text evidence="1">The sequence shown here is derived from an EMBL/GenBank/DDBJ whole genome shotgun (WGS) entry which is preliminary data.</text>
</comment>
<dbReference type="AlphaFoldDB" id="A0A5C7AWT4"/>
<dbReference type="OrthoDB" id="1430047at2"/>
<dbReference type="Proteomes" id="UP000321790">
    <property type="component" value="Unassembled WGS sequence"/>
</dbReference>
<gene>
    <name evidence="1" type="ORF">FUA26_04035</name>
</gene>
<evidence type="ECO:0000313" key="2">
    <source>
        <dbReference type="Proteomes" id="UP000321790"/>
    </source>
</evidence>
<reference evidence="2" key="1">
    <citation type="submission" date="2019-08" db="EMBL/GenBank/DDBJ databases">
        <title>Seonamhaeicola sediminis sp. nov., isolated from marine sediment.</title>
        <authorList>
            <person name="Cao W.R."/>
        </authorList>
    </citation>
    <scope>NUCLEOTIDE SEQUENCE [LARGE SCALE GENOMIC DNA]</scope>
    <source>
        <strain evidence="2">Gy8</strain>
    </source>
</reference>
<dbReference type="RefSeq" id="WP_147131894.1">
    <property type="nucleotide sequence ID" value="NZ_VOSC01000012.1"/>
</dbReference>
<dbReference type="PROSITE" id="PS51257">
    <property type="entry name" value="PROKAR_LIPOPROTEIN"/>
    <property type="match status" value="1"/>
</dbReference>
<name>A0A5C7AWT4_9FLAO</name>
<accession>A0A5C7AWT4</accession>
<dbReference type="EMBL" id="VOSC01000012">
    <property type="protein sequence ID" value="TXE12971.1"/>
    <property type="molecule type" value="Genomic_DNA"/>
</dbReference>
<proteinExistence type="predicted"/>
<evidence type="ECO:0000313" key="1">
    <source>
        <dbReference type="EMBL" id="TXE12971.1"/>
    </source>
</evidence>
<keyword evidence="2" id="KW-1185">Reference proteome</keyword>